<dbReference type="PANTHER" id="PTHR31970">
    <property type="match status" value="1"/>
</dbReference>
<dbReference type="EMBL" id="JAYKXN010000005">
    <property type="protein sequence ID" value="KAK7284991.1"/>
    <property type="molecule type" value="Genomic_DNA"/>
</dbReference>
<dbReference type="Proteomes" id="UP001359559">
    <property type="component" value="Unassembled WGS sequence"/>
</dbReference>
<dbReference type="GO" id="GO:0015098">
    <property type="term" value="F:molybdate ion transmembrane transporter activity"/>
    <property type="evidence" value="ECO:0007669"/>
    <property type="project" value="InterPro"/>
</dbReference>
<accession>A0AAN9P4V8</accession>
<keyword evidence="1" id="KW-1133">Transmembrane helix</keyword>
<comment type="caution">
    <text evidence="2">The sequence shown here is derived from an EMBL/GenBank/DDBJ whole genome shotgun (WGS) entry which is preliminary data.</text>
</comment>
<gene>
    <name evidence="2" type="ORF">RJT34_19746</name>
</gene>
<proteinExistence type="predicted"/>
<keyword evidence="3" id="KW-1185">Reference proteome</keyword>
<dbReference type="InterPro" id="IPR031563">
    <property type="entry name" value="MOT1/MOT2"/>
</dbReference>
<protein>
    <submittedName>
        <fullName evidence="2">Uncharacterized protein</fullName>
    </submittedName>
</protein>
<evidence type="ECO:0000313" key="3">
    <source>
        <dbReference type="Proteomes" id="UP001359559"/>
    </source>
</evidence>
<dbReference type="AlphaFoldDB" id="A0AAN9P4V8"/>
<reference evidence="2 3" key="1">
    <citation type="submission" date="2024-01" db="EMBL/GenBank/DDBJ databases">
        <title>The genomes of 5 underutilized Papilionoideae crops provide insights into root nodulation and disease resistance.</title>
        <authorList>
            <person name="Yuan L."/>
        </authorList>
    </citation>
    <scope>NUCLEOTIDE SEQUENCE [LARGE SCALE GENOMIC DNA]</scope>
    <source>
        <strain evidence="2">LY-2023</strain>
        <tissue evidence="2">Leaf</tissue>
    </source>
</reference>
<keyword evidence="1" id="KW-0812">Transmembrane</keyword>
<organism evidence="2 3">
    <name type="scientific">Clitoria ternatea</name>
    <name type="common">Butterfly pea</name>
    <dbReference type="NCBI Taxonomy" id="43366"/>
    <lineage>
        <taxon>Eukaryota</taxon>
        <taxon>Viridiplantae</taxon>
        <taxon>Streptophyta</taxon>
        <taxon>Embryophyta</taxon>
        <taxon>Tracheophyta</taxon>
        <taxon>Spermatophyta</taxon>
        <taxon>Magnoliopsida</taxon>
        <taxon>eudicotyledons</taxon>
        <taxon>Gunneridae</taxon>
        <taxon>Pentapetalae</taxon>
        <taxon>rosids</taxon>
        <taxon>fabids</taxon>
        <taxon>Fabales</taxon>
        <taxon>Fabaceae</taxon>
        <taxon>Papilionoideae</taxon>
        <taxon>50 kb inversion clade</taxon>
        <taxon>NPAAA clade</taxon>
        <taxon>indigoferoid/millettioid clade</taxon>
        <taxon>Phaseoleae</taxon>
        <taxon>Clitoria</taxon>
    </lineage>
</organism>
<evidence type="ECO:0000313" key="2">
    <source>
        <dbReference type="EMBL" id="KAK7284991.1"/>
    </source>
</evidence>
<name>A0AAN9P4V8_CLITE</name>
<feature type="transmembrane region" description="Helical" evidence="1">
    <location>
        <begin position="79"/>
        <end position="98"/>
    </location>
</feature>
<keyword evidence="1" id="KW-0472">Membrane</keyword>
<evidence type="ECO:0000256" key="1">
    <source>
        <dbReference type="SAM" id="Phobius"/>
    </source>
</evidence>
<dbReference type="PANTHER" id="PTHR31970:SF0">
    <property type="entry name" value="MOLYBDATE TRANSPORTER 1"/>
    <property type="match status" value="1"/>
</dbReference>
<sequence>MSNSVFLSSVPGWNVKFEIVRHLWVPVPNPIKSTTAKALSDTDFGMPKIMATGILIGAVKYLRKNQDLPKSKALDDRHWFGLDRLVLAIVCFGFILIVNKAGMKSRGCYDVMGNDDDLGGG</sequence>